<dbReference type="Pfam" id="PF24681">
    <property type="entry name" value="Kelch_KLHDC2_KLHL20_DRC7"/>
    <property type="match status" value="1"/>
</dbReference>
<dbReference type="GO" id="GO:0019760">
    <property type="term" value="P:glucosinolate metabolic process"/>
    <property type="evidence" value="ECO:0007669"/>
    <property type="project" value="UniProtKB-ARBA"/>
</dbReference>
<dbReference type="Proteomes" id="UP000018144">
    <property type="component" value="Unassembled WGS sequence"/>
</dbReference>
<accession>U4L9H3</accession>
<dbReference type="OrthoDB" id="10250130at2759"/>
<keyword evidence="1" id="KW-0677">Repeat</keyword>
<dbReference type="AlphaFoldDB" id="U4L9H3"/>
<evidence type="ECO:0000256" key="2">
    <source>
        <dbReference type="ARBA" id="ARBA00023004"/>
    </source>
</evidence>
<dbReference type="InterPro" id="IPR015915">
    <property type="entry name" value="Kelch-typ_b-propeller"/>
</dbReference>
<keyword evidence="4" id="KW-1185">Reference proteome</keyword>
<keyword evidence="2" id="KW-0408">Iron</keyword>
<dbReference type="PANTHER" id="PTHR47435">
    <property type="entry name" value="KELCH REPEAT PROTEIN (AFU_ORTHOLOGUE AFUA_5G12780)"/>
    <property type="match status" value="1"/>
</dbReference>
<gene>
    <name evidence="3" type="ORF">PCON_01511</name>
</gene>
<dbReference type="PANTHER" id="PTHR47435:SF4">
    <property type="entry name" value="KELCH REPEAT PROTEIN (AFU_ORTHOLOGUE AFUA_5G12780)"/>
    <property type="match status" value="1"/>
</dbReference>
<proteinExistence type="predicted"/>
<organism evidence="3 4">
    <name type="scientific">Pyronema omphalodes (strain CBS 100304)</name>
    <name type="common">Pyronema confluens</name>
    <dbReference type="NCBI Taxonomy" id="1076935"/>
    <lineage>
        <taxon>Eukaryota</taxon>
        <taxon>Fungi</taxon>
        <taxon>Dikarya</taxon>
        <taxon>Ascomycota</taxon>
        <taxon>Pezizomycotina</taxon>
        <taxon>Pezizomycetes</taxon>
        <taxon>Pezizales</taxon>
        <taxon>Pyronemataceae</taxon>
        <taxon>Pyronema</taxon>
    </lineage>
</organism>
<dbReference type="eggNOG" id="KOG0379">
    <property type="taxonomic scope" value="Eukaryota"/>
</dbReference>
<dbReference type="STRING" id="1076935.U4L9H3"/>
<evidence type="ECO:0000313" key="3">
    <source>
        <dbReference type="EMBL" id="CCX15236.1"/>
    </source>
</evidence>
<protein>
    <submittedName>
        <fullName evidence="3">Similar to Nitrile-specifier protein 5 acc. no. Q93XW5</fullName>
    </submittedName>
</protein>
<reference evidence="3 4" key="1">
    <citation type="journal article" date="2013" name="PLoS Genet.">
        <title>The genome and development-dependent transcriptomes of Pyronema confluens: a window into fungal evolution.</title>
        <authorList>
            <person name="Traeger S."/>
            <person name="Altegoer F."/>
            <person name="Freitag M."/>
            <person name="Gabaldon T."/>
            <person name="Kempken F."/>
            <person name="Kumar A."/>
            <person name="Marcet-Houben M."/>
            <person name="Poggeler S."/>
            <person name="Stajich J.E."/>
            <person name="Nowrousian M."/>
        </authorList>
    </citation>
    <scope>NUCLEOTIDE SEQUENCE [LARGE SCALE GENOMIC DNA]</scope>
    <source>
        <strain evidence="4">CBS 100304</strain>
        <tissue evidence="3">Vegetative mycelium</tissue>
    </source>
</reference>
<dbReference type="SUPFAM" id="SSF117281">
    <property type="entry name" value="Kelch motif"/>
    <property type="match status" value="1"/>
</dbReference>
<name>U4L9H3_PYROM</name>
<dbReference type="Gene3D" id="2.120.10.80">
    <property type="entry name" value="Kelch-type beta propeller"/>
    <property type="match status" value="2"/>
</dbReference>
<sequence length="321" mass="34623">MSLSATFRQLANTLPRSSHALALHGNTLIAFAGEEVSRQPVAPDAHFIDITNPELSHTSRTFAASPASRVGAAYASNNGTLYIHGGRGGFQMTCLPEAGTVHVLNLATNTWASVHATGDHPEERSYHCATADDEGRVYLHAGCAQEAGKRLKDLWRWDQGTWEKLEDAPGAPRGGTSICAAWGKVYRMGGFDGKSEVGGGVDVFDATEGTWTTPEQKDAPRATSVACLLPVEAKGKRYLVSVMGEGEPSDKGHEGAGRFHGDVWAYDVEENTWSEVQVKGEKPERRGWFAAVGDGEKVYVHGGLGENNERLGDAWVLEFEQ</sequence>
<dbReference type="OMA" id="PRDNDVH"/>
<dbReference type="EMBL" id="HF936151">
    <property type="protein sequence ID" value="CCX15236.1"/>
    <property type="molecule type" value="Genomic_DNA"/>
</dbReference>
<evidence type="ECO:0000256" key="1">
    <source>
        <dbReference type="ARBA" id="ARBA00022737"/>
    </source>
</evidence>
<evidence type="ECO:0000313" key="4">
    <source>
        <dbReference type="Proteomes" id="UP000018144"/>
    </source>
</evidence>